<evidence type="ECO:0000313" key="8">
    <source>
        <dbReference type="RefSeq" id="XP_014681544.1"/>
    </source>
</evidence>
<evidence type="ECO:0000256" key="5">
    <source>
        <dbReference type="SAM" id="Phobius"/>
    </source>
</evidence>
<dbReference type="RefSeq" id="XP_014681544.1">
    <property type="nucleotide sequence ID" value="XM_014826058.1"/>
</dbReference>
<feature type="transmembrane region" description="Helical" evidence="5">
    <location>
        <begin position="261"/>
        <end position="282"/>
    </location>
</feature>
<dbReference type="PROSITE" id="PS50261">
    <property type="entry name" value="G_PROTEIN_RECEP_F2_4"/>
    <property type="match status" value="1"/>
</dbReference>
<evidence type="ECO:0000256" key="1">
    <source>
        <dbReference type="ARBA" id="ARBA00004141"/>
    </source>
</evidence>
<dbReference type="Gene3D" id="1.20.1070.10">
    <property type="entry name" value="Rhodopsin 7-helix transmembrane proteins"/>
    <property type="match status" value="1"/>
</dbReference>
<dbReference type="PANTHER" id="PTHR45902">
    <property type="entry name" value="LATROPHILIN RECEPTOR-LIKE PROTEIN A"/>
    <property type="match status" value="1"/>
</dbReference>
<feature type="transmembrane region" description="Helical" evidence="5">
    <location>
        <begin position="93"/>
        <end position="114"/>
    </location>
</feature>
<feature type="domain" description="G-protein coupled receptors family 2 profile 2" evidence="6">
    <location>
        <begin position="56"/>
        <end position="240"/>
    </location>
</feature>
<protein>
    <submittedName>
        <fullName evidence="8">Latrophilin-like protein LAT-2</fullName>
    </submittedName>
</protein>
<dbReference type="InterPro" id="IPR053231">
    <property type="entry name" value="GPCR_LN-TM7"/>
</dbReference>
<dbReference type="GeneID" id="106821305"/>
<keyword evidence="3 5" id="KW-1133">Transmembrane helix</keyword>
<dbReference type="InterPro" id="IPR017981">
    <property type="entry name" value="GPCR_2-like_7TM"/>
</dbReference>
<reference evidence="8" key="1">
    <citation type="submission" date="2025-08" db="UniProtKB">
        <authorList>
            <consortium name="RefSeq"/>
        </authorList>
    </citation>
    <scope>IDENTIFICATION</scope>
</reference>
<accession>A0ABM1FAS3</accession>
<feature type="transmembrane region" description="Helical" evidence="5">
    <location>
        <begin position="134"/>
        <end position="156"/>
    </location>
</feature>
<evidence type="ECO:0000259" key="6">
    <source>
        <dbReference type="PROSITE" id="PS50261"/>
    </source>
</evidence>
<name>A0ABM1FAS3_PRICU</name>
<keyword evidence="7" id="KW-1185">Reference proteome</keyword>
<evidence type="ECO:0000256" key="3">
    <source>
        <dbReference type="ARBA" id="ARBA00022989"/>
    </source>
</evidence>
<organism evidence="7 8">
    <name type="scientific">Priapulus caudatus</name>
    <name type="common">Priapulid worm</name>
    <dbReference type="NCBI Taxonomy" id="37621"/>
    <lineage>
        <taxon>Eukaryota</taxon>
        <taxon>Metazoa</taxon>
        <taxon>Ecdysozoa</taxon>
        <taxon>Scalidophora</taxon>
        <taxon>Priapulida</taxon>
        <taxon>Priapulimorpha</taxon>
        <taxon>Priapulimorphida</taxon>
        <taxon>Priapulidae</taxon>
        <taxon>Priapulus</taxon>
    </lineage>
</organism>
<keyword evidence="2 5" id="KW-0812">Transmembrane</keyword>
<proteinExistence type="predicted"/>
<dbReference type="Pfam" id="PF00002">
    <property type="entry name" value="7tm_2"/>
    <property type="match status" value="1"/>
</dbReference>
<feature type="transmembrane region" description="Helical" evidence="5">
    <location>
        <begin position="168"/>
        <end position="189"/>
    </location>
</feature>
<dbReference type="Proteomes" id="UP000695022">
    <property type="component" value="Unplaced"/>
</dbReference>
<keyword evidence="4 5" id="KW-0472">Membrane</keyword>
<dbReference type="CDD" id="cd15039">
    <property type="entry name" value="7tmB3_Methuselah-like"/>
    <property type="match status" value="1"/>
</dbReference>
<dbReference type="InterPro" id="IPR000832">
    <property type="entry name" value="GPCR_2_secretin-like"/>
</dbReference>
<feature type="transmembrane region" description="Helical" evidence="5">
    <location>
        <begin position="214"/>
        <end position="234"/>
    </location>
</feature>
<comment type="subcellular location">
    <subcellularLocation>
        <location evidence="1">Membrane</location>
        <topology evidence="1">Multi-pass membrane protein</topology>
    </subcellularLocation>
</comment>
<dbReference type="PRINTS" id="PR00249">
    <property type="entry name" value="GPCRSECRETIN"/>
</dbReference>
<sequence>MASGRNASYGFYLSNVSEMESLDAANGSGADDGGGGVNPPYGVHIYELFDGLPAPAKLVMLAGAALSIFCLAATLCTFALFEQLQTLPGKMITCFVCSFAVSQTLTTVGMHRFADDVVCFGVAVAAHYSTLAVFLWSNAIAVDMATCFGGSLLRMIRHTMDDARRFRWFCTYAWGLPTLVCGACAMTALRYPHLGVAYGGDDFCLISGWKGTEFALALPELVVVVVNGALFVVVVVKMISTLLSFTWLFAFLSAFTGQVALWYIFTVVDALSGIYIFAVFVLNKRVRAIWIS</sequence>
<evidence type="ECO:0000256" key="4">
    <source>
        <dbReference type="ARBA" id="ARBA00023136"/>
    </source>
</evidence>
<gene>
    <name evidence="8" type="primary">LOC106821305</name>
</gene>
<evidence type="ECO:0000256" key="2">
    <source>
        <dbReference type="ARBA" id="ARBA00022692"/>
    </source>
</evidence>
<feature type="transmembrane region" description="Helical" evidence="5">
    <location>
        <begin position="239"/>
        <end position="255"/>
    </location>
</feature>
<evidence type="ECO:0000313" key="7">
    <source>
        <dbReference type="Proteomes" id="UP000695022"/>
    </source>
</evidence>
<feature type="transmembrane region" description="Helical" evidence="5">
    <location>
        <begin position="58"/>
        <end position="81"/>
    </location>
</feature>
<dbReference type="PANTHER" id="PTHR45902:SF1">
    <property type="entry name" value="LATROPHILIN RECEPTOR-LIKE PROTEIN A"/>
    <property type="match status" value="1"/>
</dbReference>